<dbReference type="KEGG" id="snan:I6N98_08885"/>
<feature type="domain" description="DUF4124" evidence="3">
    <location>
        <begin position="13"/>
        <end position="59"/>
    </location>
</feature>
<feature type="signal peptide" evidence="2">
    <location>
        <begin position="1"/>
        <end position="22"/>
    </location>
</feature>
<evidence type="ECO:0000313" key="5">
    <source>
        <dbReference type="Proteomes" id="UP000596063"/>
    </source>
</evidence>
<accession>A0A7T4R3Q5</accession>
<evidence type="ECO:0000256" key="1">
    <source>
        <dbReference type="SAM" id="MobiDB-lite"/>
    </source>
</evidence>
<dbReference type="InterPro" id="IPR025392">
    <property type="entry name" value="DUF4124"/>
</dbReference>
<organism evidence="4 5">
    <name type="scientific">Spongiibacter nanhainus</name>
    <dbReference type="NCBI Taxonomy" id="2794344"/>
    <lineage>
        <taxon>Bacteria</taxon>
        <taxon>Pseudomonadati</taxon>
        <taxon>Pseudomonadota</taxon>
        <taxon>Gammaproteobacteria</taxon>
        <taxon>Cellvibrionales</taxon>
        <taxon>Spongiibacteraceae</taxon>
        <taxon>Spongiibacter</taxon>
    </lineage>
</organism>
<evidence type="ECO:0000313" key="4">
    <source>
        <dbReference type="EMBL" id="QQD19930.1"/>
    </source>
</evidence>
<dbReference type="EMBL" id="CP066167">
    <property type="protein sequence ID" value="QQD19930.1"/>
    <property type="molecule type" value="Genomic_DNA"/>
</dbReference>
<dbReference type="AlphaFoldDB" id="A0A7T4R3Q5"/>
<sequence length="145" mass="17059">MKTTHGWLSALLCLCIASQVLAAEPLYFWHDDAGRPHYSESPPGDNRSYRKLKPNDLPSLHITPPADKKLYPSTRSKGSSGSGAYYQQRSDRNRNRHTKAECRQYESQLRRMERCVRENDCGLTNRELRHKHHHWNVMYHKYCDF</sequence>
<keyword evidence="5" id="KW-1185">Reference proteome</keyword>
<dbReference type="Pfam" id="PF13511">
    <property type="entry name" value="DUF4124"/>
    <property type="match status" value="1"/>
</dbReference>
<feature type="region of interest" description="Disordered" evidence="1">
    <location>
        <begin position="38"/>
        <end position="101"/>
    </location>
</feature>
<dbReference type="RefSeq" id="WP_198571414.1">
    <property type="nucleotide sequence ID" value="NZ_CP066167.1"/>
</dbReference>
<protein>
    <submittedName>
        <fullName evidence="4">DUF4124 domain-containing protein</fullName>
    </submittedName>
</protein>
<feature type="compositionally biased region" description="Basic and acidic residues" evidence="1">
    <location>
        <begin position="89"/>
        <end position="101"/>
    </location>
</feature>
<evidence type="ECO:0000256" key="2">
    <source>
        <dbReference type="SAM" id="SignalP"/>
    </source>
</evidence>
<proteinExistence type="predicted"/>
<evidence type="ECO:0000259" key="3">
    <source>
        <dbReference type="Pfam" id="PF13511"/>
    </source>
</evidence>
<keyword evidence="2" id="KW-0732">Signal</keyword>
<gene>
    <name evidence="4" type="ORF">I6N98_08885</name>
</gene>
<name>A0A7T4R3Q5_9GAMM</name>
<reference evidence="4 5" key="1">
    <citation type="submission" date="2020-12" db="EMBL/GenBank/DDBJ databases">
        <authorList>
            <person name="Shan Y."/>
        </authorList>
    </citation>
    <scope>NUCLEOTIDE SEQUENCE [LARGE SCALE GENOMIC DNA]</scope>
    <source>
        <strain evidence="5">csc3.9</strain>
    </source>
</reference>
<feature type="chain" id="PRO_5032556137" evidence="2">
    <location>
        <begin position="23"/>
        <end position="145"/>
    </location>
</feature>
<dbReference type="Proteomes" id="UP000596063">
    <property type="component" value="Chromosome"/>
</dbReference>